<evidence type="ECO:0000256" key="2">
    <source>
        <dbReference type="ARBA" id="ARBA00004922"/>
    </source>
</evidence>
<evidence type="ECO:0000256" key="10">
    <source>
        <dbReference type="RuleBase" id="RU363110"/>
    </source>
</evidence>
<keyword evidence="13" id="KW-1185">Reference proteome</keyword>
<feature type="transmembrane region" description="Helical" evidence="10">
    <location>
        <begin position="254"/>
        <end position="273"/>
    </location>
</feature>
<evidence type="ECO:0000256" key="3">
    <source>
        <dbReference type="ARBA" id="ARBA00008715"/>
    </source>
</evidence>
<feature type="transmembrane region" description="Helical" evidence="10">
    <location>
        <begin position="219"/>
        <end position="242"/>
    </location>
</feature>
<comment type="similarity">
    <text evidence="3 10">Belongs to the ALG6/ALG8 glucosyltransferase family.</text>
</comment>
<dbReference type="GO" id="GO:0005789">
    <property type="term" value="C:endoplasmic reticulum membrane"/>
    <property type="evidence" value="ECO:0007669"/>
    <property type="project" value="UniProtKB-SubCell"/>
</dbReference>
<feature type="transmembrane region" description="Helical" evidence="10">
    <location>
        <begin position="609"/>
        <end position="632"/>
    </location>
</feature>
<dbReference type="GO" id="GO:0042281">
    <property type="term" value="F:dolichyl pyrophosphate Man9GlcNAc2 alpha-1,3-glucosyltransferase activity"/>
    <property type="evidence" value="ECO:0007669"/>
    <property type="project" value="TreeGrafter"/>
</dbReference>
<feature type="transmembrane region" description="Helical" evidence="10">
    <location>
        <begin position="410"/>
        <end position="432"/>
    </location>
</feature>
<feature type="transmembrane region" description="Helical" evidence="10">
    <location>
        <begin position="472"/>
        <end position="491"/>
    </location>
</feature>
<feature type="transmembrane region" description="Helical" evidence="10">
    <location>
        <begin position="313"/>
        <end position="331"/>
    </location>
</feature>
<dbReference type="AlphaFoldDB" id="A0A5N5QXE3"/>
<feature type="transmembrane region" description="Helical" evidence="10">
    <location>
        <begin position="553"/>
        <end position="572"/>
    </location>
</feature>
<evidence type="ECO:0000256" key="1">
    <source>
        <dbReference type="ARBA" id="ARBA00004477"/>
    </source>
</evidence>
<dbReference type="EC" id="2.4.1.-" evidence="10"/>
<protein>
    <recommendedName>
        <fullName evidence="10">Alpha-1,3-glucosyltransferase</fullName>
        <ecNumber evidence="10">2.4.1.-</ecNumber>
    </recommendedName>
</protein>
<dbReference type="Pfam" id="PF03155">
    <property type="entry name" value="Alg6_Alg8"/>
    <property type="match status" value="1"/>
</dbReference>
<accession>A0A5N5QXE3</accession>
<evidence type="ECO:0000256" key="11">
    <source>
        <dbReference type="SAM" id="MobiDB-lite"/>
    </source>
</evidence>
<evidence type="ECO:0000256" key="5">
    <source>
        <dbReference type="ARBA" id="ARBA00022679"/>
    </source>
</evidence>
<keyword evidence="8 10" id="KW-1133">Transmembrane helix</keyword>
<evidence type="ECO:0000313" key="13">
    <source>
        <dbReference type="Proteomes" id="UP000383932"/>
    </source>
</evidence>
<reference evidence="12 13" key="1">
    <citation type="journal article" date="2019" name="Fungal Biol. Biotechnol.">
        <title>Draft genome sequence of fastidious pathogen Ceratobasidium theobromae, which causes vascular-streak dieback in Theobroma cacao.</title>
        <authorList>
            <person name="Ali S.S."/>
            <person name="Asman A."/>
            <person name="Shao J."/>
            <person name="Firmansyah A.P."/>
            <person name="Susilo A.W."/>
            <person name="Rosmana A."/>
            <person name="McMahon P."/>
            <person name="Junaid M."/>
            <person name="Guest D."/>
            <person name="Kheng T.Y."/>
            <person name="Meinhardt L.W."/>
            <person name="Bailey B.A."/>
        </authorList>
    </citation>
    <scope>NUCLEOTIDE SEQUENCE [LARGE SCALE GENOMIC DNA]</scope>
    <source>
        <strain evidence="12 13">CT2</strain>
    </source>
</reference>
<feature type="compositionally biased region" description="Low complexity" evidence="11">
    <location>
        <begin position="10"/>
        <end position="27"/>
    </location>
</feature>
<dbReference type="UniPathway" id="UPA00378"/>
<dbReference type="InterPro" id="IPR004856">
    <property type="entry name" value="Glyco_trans_ALG6/ALG8"/>
</dbReference>
<dbReference type="Proteomes" id="UP000383932">
    <property type="component" value="Unassembled WGS sequence"/>
</dbReference>
<evidence type="ECO:0000256" key="4">
    <source>
        <dbReference type="ARBA" id="ARBA00022676"/>
    </source>
</evidence>
<feature type="region of interest" description="Disordered" evidence="11">
    <location>
        <begin position="1"/>
        <end position="52"/>
    </location>
</feature>
<evidence type="ECO:0000256" key="7">
    <source>
        <dbReference type="ARBA" id="ARBA00022824"/>
    </source>
</evidence>
<evidence type="ECO:0000256" key="8">
    <source>
        <dbReference type="ARBA" id="ARBA00022989"/>
    </source>
</evidence>
<comment type="caution">
    <text evidence="12">The sequence shown here is derived from an EMBL/GenBank/DDBJ whole genome shotgun (WGS) entry which is preliminary data.</text>
</comment>
<keyword evidence="7 10" id="KW-0256">Endoplasmic reticulum</keyword>
<organism evidence="12 13">
    <name type="scientific">Ceratobasidium theobromae</name>
    <dbReference type="NCBI Taxonomy" id="1582974"/>
    <lineage>
        <taxon>Eukaryota</taxon>
        <taxon>Fungi</taxon>
        <taxon>Dikarya</taxon>
        <taxon>Basidiomycota</taxon>
        <taxon>Agaricomycotina</taxon>
        <taxon>Agaricomycetes</taxon>
        <taxon>Cantharellales</taxon>
        <taxon>Ceratobasidiaceae</taxon>
        <taxon>Ceratobasidium</taxon>
    </lineage>
</organism>
<sequence>MESTRRRTARTANRPRLGSIGSESSRSIRSRPESETDFDEILSPQPRPHPKLLNTSQLLLHQSQTRPLSPLNPSRGRTASLGSVSSLHRESTLHGQPHESFARRLVRGLARNGLREWTPWIIVFSTVLVKCAVGLGGYSGEETKPRYGDYEAQRHWMEITYHLPTSQWYNYDLEYWGLDYPPLTAYVSWICGFIAHKINPAWVALDASRGYESPTHKHFMRMSVLVLELLVYVPAVYVYTRIALPGRSRRTQNIALLTVLLQPALILIDHGHFQYNSVMLGLTLWAVNMFHLGHDLAGAVFFVASLGFKQMALYYAPAVGCYLLGKCFWLGKEHGTRHFARLALTTSLAFGLLFLPFLTPSLLLQSIARIFPFARGLFEDKVANFWCASDVVLVKWRKLQWISQAGLQRVALGVTLLGLLPGAGMIFGWGFIGAGTANGNGNGGELPRIDERDKTQEKTSALAHRRGPTLSLMPFALFSCATSFFMFSVQVHEKSILLPLMPITLILAARESESESESATAGGGLGGVWEWGVLMNNVAVFSMWPLLKRDGQGLNYFVLTLFWNYVIGYDPLALPMSLVKLAAYVMMISIHILEALVPPPARYPDIYTVLDVLLSAGVFGATWIAVGGIMMFRTAWAAGGFDLSMSTRPALRPLDTSASAKSSPISPMVSETFVTENIRRRKGTVADTS</sequence>
<comment type="subcellular location">
    <subcellularLocation>
        <location evidence="1 10">Endoplasmic reticulum membrane</location>
        <topology evidence="1 10">Multi-pass membrane protein</topology>
    </subcellularLocation>
</comment>
<dbReference type="PANTHER" id="PTHR12413:SF1">
    <property type="entry name" value="DOLICHYL PYROPHOSPHATE MAN9GLCNAC2 ALPHA-1,3-GLUCOSYLTRANSFERASE"/>
    <property type="match status" value="1"/>
</dbReference>
<keyword evidence="5 10" id="KW-0808">Transferase</keyword>
<evidence type="ECO:0000256" key="6">
    <source>
        <dbReference type="ARBA" id="ARBA00022692"/>
    </source>
</evidence>
<dbReference type="OrthoDB" id="5589195at2759"/>
<keyword evidence="9 10" id="KW-0472">Membrane</keyword>
<evidence type="ECO:0000313" key="12">
    <source>
        <dbReference type="EMBL" id="KAB5595856.1"/>
    </source>
</evidence>
<gene>
    <name evidence="12" type="ORF">CTheo_620</name>
</gene>
<keyword evidence="4 10" id="KW-0328">Glycosyltransferase</keyword>
<evidence type="ECO:0000256" key="9">
    <source>
        <dbReference type="ARBA" id="ARBA00023136"/>
    </source>
</evidence>
<feature type="transmembrane region" description="Helical" evidence="10">
    <location>
        <begin position="343"/>
        <end position="364"/>
    </location>
</feature>
<dbReference type="EMBL" id="SSOP01000005">
    <property type="protein sequence ID" value="KAB5595856.1"/>
    <property type="molecule type" value="Genomic_DNA"/>
</dbReference>
<dbReference type="PANTHER" id="PTHR12413">
    <property type="entry name" value="DOLICHYL GLYCOSYLTRANSFERASE"/>
    <property type="match status" value="1"/>
</dbReference>
<feature type="transmembrane region" description="Helical" evidence="10">
    <location>
        <begin position="117"/>
        <end position="138"/>
    </location>
</feature>
<comment type="pathway">
    <text evidence="2 10">Protein modification; protein glycosylation.</text>
</comment>
<keyword evidence="6 10" id="KW-0812">Transmembrane</keyword>
<name>A0A5N5QXE3_9AGAM</name>
<proteinExistence type="inferred from homology"/>
<feature type="compositionally biased region" description="Polar residues" evidence="11">
    <location>
        <begin position="64"/>
        <end position="86"/>
    </location>
</feature>
<feature type="region of interest" description="Disordered" evidence="11">
    <location>
        <begin position="64"/>
        <end position="95"/>
    </location>
</feature>